<dbReference type="OrthoDB" id="3695445at2"/>
<comment type="caution">
    <text evidence="2">The sequence shown here is derived from an EMBL/GenBank/DDBJ whole genome shotgun (WGS) entry which is preliminary data.</text>
</comment>
<reference evidence="2 3" key="1">
    <citation type="submission" date="2019-03" db="EMBL/GenBank/DDBJ databases">
        <title>Genomic Encyclopedia of Archaeal and Bacterial Type Strains, Phase II (KMG-II): from individual species to whole genera.</title>
        <authorList>
            <person name="Goeker M."/>
        </authorList>
    </citation>
    <scope>NUCLEOTIDE SEQUENCE [LARGE SCALE GENOMIC DNA]</scope>
    <source>
        <strain evidence="2 3">ATCC 25309</strain>
    </source>
</reference>
<gene>
    <name evidence="2" type="ORF">EI77_01279</name>
</gene>
<accession>A0A4R7S3H0</accession>
<protein>
    <recommendedName>
        <fullName evidence="1">Inner membrane protein YgaP-like transmembrane domain-containing protein</fullName>
    </recommendedName>
</protein>
<organism evidence="2 3">
    <name type="scientific">Prosthecobacter fusiformis</name>
    <dbReference type="NCBI Taxonomy" id="48464"/>
    <lineage>
        <taxon>Bacteria</taxon>
        <taxon>Pseudomonadati</taxon>
        <taxon>Verrucomicrobiota</taxon>
        <taxon>Verrucomicrobiia</taxon>
        <taxon>Verrucomicrobiales</taxon>
        <taxon>Verrucomicrobiaceae</taxon>
        <taxon>Prosthecobacter</taxon>
    </lineage>
</organism>
<feature type="domain" description="Inner membrane protein YgaP-like transmembrane" evidence="1">
    <location>
        <begin position="22"/>
        <end position="75"/>
    </location>
</feature>
<dbReference type="EMBL" id="SOCA01000002">
    <property type="protein sequence ID" value="TDU72814.1"/>
    <property type="molecule type" value="Genomic_DNA"/>
</dbReference>
<dbReference type="AlphaFoldDB" id="A0A4R7S3H0"/>
<keyword evidence="3" id="KW-1185">Reference proteome</keyword>
<dbReference type="Proteomes" id="UP000295662">
    <property type="component" value="Unassembled WGS sequence"/>
</dbReference>
<sequence>MSLTYHPFENIPAIEALHGSLRKNVPDFERAVSVLSGIGILKAGFRKHGFVKMPLLLMGAALIARAWTGHCPIYEDIEVQNRLKGNDDGSPSAV</sequence>
<proteinExistence type="predicted"/>
<dbReference type="Pfam" id="PF11127">
    <property type="entry name" value="YgaP-like_TM"/>
    <property type="match status" value="1"/>
</dbReference>
<evidence type="ECO:0000259" key="1">
    <source>
        <dbReference type="Pfam" id="PF11127"/>
    </source>
</evidence>
<dbReference type="RefSeq" id="WP_133793934.1">
    <property type="nucleotide sequence ID" value="NZ_SOCA01000002.1"/>
</dbReference>
<evidence type="ECO:0000313" key="3">
    <source>
        <dbReference type="Proteomes" id="UP000295662"/>
    </source>
</evidence>
<dbReference type="InterPro" id="IPR021309">
    <property type="entry name" value="YgaP-like_TM"/>
</dbReference>
<name>A0A4R7S3H0_9BACT</name>
<evidence type="ECO:0000313" key="2">
    <source>
        <dbReference type="EMBL" id="TDU72814.1"/>
    </source>
</evidence>